<dbReference type="InterPro" id="IPR036518">
    <property type="entry name" value="CobE/GbiG_C_sf"/>
</dbReference>
<keyword evidence="3" id="KW-1185">Reference proteome</keyword>
<evidence type="ECO:0000313" key="2">
    <source>
        <dbReference type="EMBL" id="EBA08309.1"/>
    </source>
</evidence>
<comment type="caution">
    <text evidence="2">The sequence shown here is derived from an EMBL/GenBank/DDBJ whole genome shotgun (WGS) entry which is preliminary data.</text>
</comment>
<dbReference type="SUPFAM" id="SSF159664">
    <property type="entry name" value="CobE/GbiG C-terminal domain-like"/>
    <property type="match status" value="1"/>
</dbReference>
<dbReference type="Gene3D" id="3.30.420.180">
    <property type="entry name" value="CobE/GbiG C-terminal domain"/>
    <property type="match status" value="1"/>
</dbReference>
<dbReference type="InterPro" id="IPR002750">
    <property type="entry name" value="CobE/GbiG_C"/>
</dbReference>
<keyword evidence="2" id="KW-0489">Methyltransferase</keyword>
<dbReference type="GO" id="GO:0008168">
    <property type="term" value="F:methyltransferase activity"/>
    <property type="evidence" value="ECO:0007669"/>
    <property type="project" value="UniProtKB-KW"/>
</dbReference>
<dbReference type="EMBL" id="AAYA01000006">
    <property type="protein sequence ID" value="EBA08309.1"/>
    <property type="molecule type" value="Genomic_DNA"/>
</dbReference>
<dbReference type="GO" id="GO:0009236">
    <property type="term" value="P:cobalamin biosynthetic process"/>
    <property type="evidence" value="ECO:0007669"/>
    <property type="project" value="InterPro"/>
</dbReference>
<name>A3K445_SAGS3</name>
<sequence length="120" mass="12464">MIVAGFGYRSGATLDSLRDAYRRARLGQEADVLATVEDKLSLLHDLGADIRRPAVGISSKFMQVQETETVSEVVLAARGVGSVAEAAALAAAGPGAQLLSTRVVSEDGRATCAFAIGEDE</sequence>
<feature type="domain" description="CobE/GbiG C-terminal" evidence="1">
    <location>
        <begin position="2"/>
        <end position="115"/>
    </location>
</feature>
<dbReference type="OrthoDB" id="7475241at2"/>
<dbReference type="AlphaFoldDB" id="A3K445"/>
<organism evidence="2 3">
    <name type="scientific">Sagittula stellata (strain ATCC 700073 / DSM 11524 / E-37)</name>
    <dbReference type="NCBI Taxonomy" id="388399"/>
    <lineage>
        <taxon>Bacteria</taxon>
        <taxon>Pseudomonadati</taxon>
        <taxon>Pseudomonadota</taxon>
        <taxon>Alphaproteobacteria</taxon>
        <taxon>Rhodobacterales</taxon>
        <taxon>Roseobacteraceae</taxon>
        <taxon>Sagittula</taxon>
    </lineage>
</organism>
<reference evidence="2 3" key="1">
    <citation type="submission" date="2006-06" db="EMBL/GenBank/DDBJ databases">
        <authorList>
            <person name="Moran M.A."/>
            <person name="Ferriera S."/>
            <person name="Johnson J."/>
            <person name="Kravitz S."/>
            <person name="Beeson K."/>
            <person name="Sutton G."/>
            <person name="Rogers Y.-H."/>
            <person name="Friedman R."/>
            <person name="Frazier M."/>
            <person name="Venter J.C."/>
        </authorList>
    </citation>
    <scope>NUCLEOTIDE SEQUENCE [LARGE SCALE GENOMIC DNA]</scope>
    <source>
        <strain evidence="2 3">E-37</strain>
    </source>
</reference>
<gene>
    <name evidence="2" type="ORF">SSE37_12214</name>
</gene>
<proteinExistence type="predicted"/>
<dbReference type="Pfam" id="PF01890">
    <property type="entry name" value="CbiG_C"/>
    <property type="match status" value="1"/>
</dbReference>
<dbReference type="RefSeq" id="WP_005859298.1">
    <property type="nucleotide sequence ID" value="NZ_AAYA01000006.1"/>
</dbReference>
<accession>A3K445</accession>
<dbReference type="Proteomes" id="UP000005713">
    <property type="component" value="Unassembled WGS sequence"/>
</dbReference>
<evidence type="ECO:0000259" key="1">
    <source>
        <dbReference type="Pfam" id="PF01890"/>
    </source>
</evidence>
<protein>
    <submittedName>
        <fullName evidence="2">Precorrin methylase</fullName>
    </submittedName>
</protein>
<dbReference type="GO" id="GO:0032259">
    <property type="term" value="P:methylation"/>
    <property type="evidence" value="ECO:0007669"/>
    <property type="project" value="UniProtKB-KW"/>
</dbReference>
<dbReference type="eggNOG" id="ENOG5032Z7J">
    <property type="taxonomic scope" value="Bacteria"/>
</dbReference>
<keyword evidence="2" id="KW-0808">Transferase</keyword>
<evidence type="ECO:0000313" key="3">
    <source>
        <dbReference type="Proteomes" id="UP000005713"/>
    </source>
</evidence>